<keyword evidence="3" id="KW-1185">Reference proteome</keyword>
<evidence type="ECO:0000256" key="1">
    <source>
        <dbReference type="SAM" id="MobiDB-lite"/>
    </source>
</evidence>
<protein>
    <submittedName>
        <fullName evidence="2">Uncharacterized protein</fullName>
    </submittedName>
</protein>
<dbReference type="AlphaFoldDB" id="A0AAE0XMI0"/>
<accession>A0AAE0XMI0</accession>
<name>A0AAE0XMI0_9GAST</name>
<feature type="region of interest" description="Disordered" evidence="1">
    <location>
        <begin position="1"/>
        <end position="28"/>
    </location>
</feature>
<comment type="caution">
    <text evidence="2">The sequence shown here is derived from an EMBL/GenBank/DDBJ whole genome shotgun (WGS) entry which is preliminary data.</text>
</comment>
<evidence type="ECO:0000313" key="2">
    <source>
        <dbReference type="EMBL" id="KAK3696831.1"/>
    </source>
</evidence>
<sequence length="96" mass="10459">MEQGQREGEGHENERVSHRDEAIPGTNVDLWNKVSERERGLKGCMVSAAQAYHGDYTTTTWGSGQNLAVSHTGLPVMWLAGLELSGHPGSLFGLPR</sequence>
<feature type="compositionally biased region" description="Basic and acidic residues" evidence="1">
    <location>
        <begin position="1"/>
        <end position="22"/>
    </location>
</feature>
<dbReference type="EMBL" id="JAWDGP010008031">
    <property type="protein sequence ID" value="KAK3696831.1"/>
    <property type="molecule type" value="Genomic_DNA"/>
</dbReference>
<organism evidence="2 3">
    <name type="scientific">Elysia crispata</name>
    <name type="common">lettuce slug</name>
    <dbReference type="NCBI Taxonomy" id="231223"/>
    <lineage>
        <taxon>Eukaryota</taxon>
        <taxon>Metazoa</taxon>
        <taxon>Spiralia</taxon>
        <taxon>Lophotrochozoa</taxon>
        <taxon>Mollusca</taxon>
        <taxon>Gastropoda</taxon>
        <taxon>Heterobranchia</taxon>
        <taxon>Euthyneura</taxon>
        <taxon>Panpulmonata</taxon>
        <taxon>Sacoglossa</taxon>
        <taxon>Placobranchoidea</taxon>
        <taxon>Plakobranchidae</taxon>
        <taxon>Elysia</taxon>
    </lineage>
</organism>
<evidence type="ECO:0000313" key="3">
    <source>
        <dbReference type="Proteomes" id="UP001283361"/>
    </source>
</evidence>
<dbReference type="Proteomes" id="UP001283361">
    <property type="component" value="Unassembled WGS sequence"/>
</dbReference>
<reference evidence="2" key="1">
    <citation type="journal article" date="2023" name="G3 (Bethesda)">
        <title>A reference genome for the long-term kleptoplast-retaining sea slug Elysia crispata morphotype clarki.</title>
        <authorList>
            <person name="Eastman K.E."/>
            <person name="Pendleton A.L."/>
            <person name="Shaikh M.A."/>
            <person name="Suttiyut T."/>
            <person name="Ogas R."/>
            <person name="Tomko P."/>
            <person name="Gavelis G."/>
            <person name="Widhalm J.R."/>
            <person name="Wisecaver J.H."/>
        </authorList>
    </citation>
    <scope>NUCLEOTIDE SEQUENCE</scope>
    <source>
        <strain evidence="2">ECLA1</strain>
    </source>
</reference>
<gene>
    <name evidence="2" type="ORF">RRG08_016880</name>
</gene>
<proteinExistence type="predicted"/>